<dbReference type="AlphaFoldDB" id="A0A0F9I8B9"/>
<accession>A0A0F9I8B9</accession>
<reference evidence="1" key="1">
    <citation type="journal article" date="2015" name="Nature">
        <title>Complex archaea that bridge the gap between prokaryotes and eukaryotes.</title>
        <authorList>
            <person name="Spang A."/>
            <person name="Saw J.H."/>
            <person name="Jorgensen S.L."/>
            <person name="Zaremba-Niedzwiedzka K."/>
            <person name="Martijn J."/>
            <person name="Lind A.E."/>
            <person name="van Eijk R."/>
            <person name="Schleper C."/>
            <person name="Guy L."/>
            <person name="Ettema T.J."/>
        </authorList>
    </citation>
    <scope>NUCLEOTIDE SEQUENCE</scope>
</reference>
<comment type="caution">
    <text evidence="1">The sequence shown here is derived from an EMBL/GenBank/DDBJ whole genome shotgun (WGS) entry which is preliminary data.</text>
</comment>
<evidence type="ECO:0000313" key="1">
    <source>
        <dbReference type="EMBL" id="KKM23871.1"/>
    </source>
</evidence>
<proteinExistence type="predicted"/>
<sequence>MYHDFVDTEITVVNSDFEDWCSEHIQSEYLVRKDIFDQYSDGHKIQRVYFANKEDTNKFKKEFKRWQKRK</sequence>
<name>A0A0F9I8B9_9ZZZZ</name>
<gene>
    <name evidence="1" type="ORF">LCGC14_1610750</name>
</gene>
<dbReference type="EMBL" id="LAZR01013037">
    <property type="protein sequence ID" value="KKM23871.1"/>
    <property type="molecule type" value="Genomic_DNA"/>
</dbReference>
<organism evidence="1">
    <name type="scientific">marine sediment metagenome</name>
    <dbReference type="NCBI Taxonomy" id="412755"/>
    <lineage>
        <taxon>unclassified sequences</taxon>
        <taxon>metagenomes</taxon>
        <taxon>ecological metagenomes</taxon>
    </lineage>
</organism>
<protein>
    <submittedName>
        <fullName evidence="1">Uncharacterized protein</fullName>
    </submittedName>
</protein>